<dbReference type="AlphaFoldDB" id="K2NZP7"/>
<keyword evidence="4" id="KW-1185">Reference proteome</keyword>
<dbReference type="Proteomes" id="UP000007374">
    <property type="component" value="Unassembled WGS sequence"/>
</dbReference>
<feature type="region of interest" description="Disordered" evidence="1">
    <location>
        <begin position="23"/>
        <end position="68"/>
    </location>
</feature>
<sequence length="68" mass="6907">MKKILIAAVSGFALLGLAACSEGDNTTTQSVEPTQQDTAPMEQPSATPDATAPDATGTAPQGQDTMQQ</sequence>
<comment type="caution">
    <text evidence="3">The sequence shown here is derived from an EMBL/GenBank/DDBJ whole genome shotgun (WGS) entry which is preliminary data.</text>
</comment>
<feature type="chain" id="PRO_5003862482" evidence="2">
    <location>
        <begin position="19"/>
        <end position="68"/>
    </location>
</feature>
<evidence type="ECO:0000313" key="4">
    <source>
        <dbReference type="Proteomes" id="UP000007374"/>
    </source>
</evidence>
<name>K2NZP7_9HYPH</name>
<feature type="compositionally biased region" description="Low complexity" evidence="1">
    <location>
        <begin position="43"/>
        <end position="62"/>
    </location>
</feature>
<gene>
    <name evidence="3" type="ORF">NA8A_05238</name>
</gene>
<dbReference type="STRING" id="721133.SAMN05216176_101257"/>
<evidence type="ECO:0000313" key="3">
    <source>
        <dbReference type="EMBL" id="EKF43409.1"/>
    </source>
</evidence>
<feature type="signal peptide" evidence="2">
    <location>
        <begin position="1"/>
        <end position="18"/>
    </location>
</feature>
<dbReference type="PATRIC" id="fig|1231190.3.peg.1098"/>
<feature type="compositionally biased region" description="Polar residues" evidence="1">
    <location>
        <begin position="23"/>
        <end position="38"/>
    </location>
</feature>
<evidence type="ECO:0000256" key="2">
    <source>
        <dbReference type="SAM" id="SignalP"/>
    </source>
</evidence>
<organism evidence="3 4">
    <name type="scientific">Nitratireductor indicus C115</name>
    <dbReference type="NCBI Taxonomy" id="1231190"/>
    <lineage>
        <taxon>Bacteria</taxon>
        <taxon>Pseudomonadati</taxon>
        <taxon>Pseudomonadota</taxon>
        <taxon>Alphaproteobacteria</taxon>
        <taxon>Hyphomicrobiales</taxon>
        <taxon>Phyllobacteriaceae</taxon>
        <taxon>Nitratireductor</taxon>
    </lineage>
</organism>
<dbReference type="PROSITE" id="PS51257">
    <property type="entry name" value="PROKAR_LIPOPROTEIN"/>
    <property type="match status" value="1"/>
</dbReference>
<reference evidence="3 4" key="1">
    <citation type="journal article" date="2012" name="J. Bacteriol.">
        <title>Genome Sequence of Nitratireductor indicus Type Strain C115.</title>
        <authorList>
            <person name="Lai Q."/>
            <person name="Li G."/>
            <person name="Yu Z."/>
            <person name="Shao Z."/>
        </authorList>
    </citation>
    <scope>NUCLEOTIDE SEQUENCE [LARGE SCALE GENOMIC DNA]</scope>
    <source>
        <strain evidence="3 4">C115</strain>
    </source>
</reference>
<keyword evidence="2" id="KW-0732">Signal</keyword>
<protein>
    <submittedName>
        <fullName evidence="3">Uncharacterized protein</fullName>
    </submittedName>
</protein>
<proteinExistence type="predicted"/>
<dbReference type="RefSeq" id="WP_009449599.1">
    <property type="nucleotide sequence ID" value="NZ_AMSI01000003.1"/>
</dbReference>
<accession>K2NZP7</accession>
<evidence type="ECO:0000256" key="1">
    <source>
        <dbReference type="SAM" id="MobiDB-lite"/>
    </source>
</evidence>
<dbReference type="EMBL" id="AMSI01000003">
    <property type="protein sequence ID" value="EKF43409.1"/>
    <property type="molecule type" value="Genomic_DNA"/>
</dbReference>